<proteinExistence type="predicted"/>
<feature type="compositionally biased region" description="Basic and acidic residues" evidence="1">
    <location>
        <begin position="26"/>
        <end position="46"/>
    </location>
</feature>
<dbReference type="EMBL" id="JABCKV010002117">
    <property type="protein sequence ID" value="KAG5639786.1"/>
    <property type="molecule type" value="Genomic_DNA"/>
</dbReference>
<sequence>MFNVYSTTAHCGALDWAPIFEPPAAPRERAQQHRDTRVNRDARRRKDVDGELEVINNKEIRAGKTVGSLRPDYKPESA</sequence>
<protein>
    <submittedName>
        <fullName evidence="2">Uncharacterized protein</fullName>
    </submittedName>
</protein>
<name>A0A9P7FYQ6_9AGAR</name>
<reference evidence="2" key="2">
    <citation type="submission" date="2021-10" db="EMBL/GenBank/DDBJ databases">
        <title>Phylogenomics reveals ancestral predisposition of the termite-cultivated fungus Termitomyces towards a domesticated lifestyle.</title>
        <authorList>
            <person name="Auxier B."/>
            <person name="Grum-Grzhimaylo A."/>
            <person name="Cardenas M.E."/>
            <person name="Lodge J.D."/>
            <person name="Laessoe T."/>
            <person name="Pedersen O."/>
            <person name="Smith M.E."/>
            <person name="Kuyper T.W."/>
            <person name="Franco-Molano E.A."/>
            <person name="Baroni T.J."/>
            <person name="Aanen D.K."/>
        </authorList>
    </citation>
    <scope>NUCLEOTIDE SEQUENCE</scope>
    <source>
        <strain evidence="2">AP01</strain>
        <tissue evidence="2">Mycelium</tissue>
    </source>
</reference>
<comment type="caution">
    <text evidence="2">The sequence shown here is derived from an EMBL/GenBank/DDBJ whole genome shotgun (WGS) entry which is preliminary data.</text>
</comment>
<dbReference type="Proteomes" id="UP000775547">
    <property type="component" value="Unassembled WGS sequence"/>
</dbReference>
<gene>
    <name evidence="2" type="ORF">DXG03_003560</name>
</gene>
<accession>A0A9P7FYQ6</accession>
<dbReference type="OrthoDB" id="10255643at2759"/>
<evidence type="ECO:0000313" key="2">
    <source>
        <dbReference type="EMBL" id="KAG5639786.1"/>
    </source>
</evidence>
<reference evidence="2" key="1">
    <citation type="submission" date="2020-07" db="EMBL/GenBank/DDBJ databases">
        <authorList>
            <person name="Nieuwenhuis M."/>
            <person name="Van De Peppel L.J.J."/>
        </authorList>
    </citation>
    <scope>NUCLEOTIDE SEQUENCE</scope>
    <source>
        <strain evidence="2">AP01</strain>
        <tissue evidence="2">Mycelium</tissue>
    </source>
</reference>
<keyword evidence="3" id="KW-1185">Reference proteome</keyword>
<dbReference type="AlphaFoldDB" id="A0A9P7FYQ6"/>
<organism evidence="2 3">
    <name type="scientific">Asterophora parasitica</name>
    <dbReference type="NCBI Taxonomy" id="117018"/>
    <lineage>
        <taxon>Eukaryota</taxon>
        <taxon>Fungi</taxon>
        <taxon>Dikarya</taxon>
        <taxon>Basidiomycota</taxon>
        <taxon>Agaricomycotina</taxon>
        <taxon>Agaricomycetes</taxon>
        <taxon>Agaricomycetidae</taxon>
        <taxon>Agaricales</taxon>
        <taxon>Tricholomatineae</taxon>
        <taxon>Lyophyllaceae</taxon>
        <taxon>Asterophora</taxon>
    </lineage>
</organism>
<feature type="region of interest" description="Disordered" evidence="1">
    <location>
        <begin position="23"/>
        <end position="46"/>
    </location>
</feature>
<evidence type="ECO:0000313" key="3">
    <source>
        <dbReference type="Proteomes" id="UP000775547"/>
    </source>
</evidence>
<evidence type="ECO:0000256" key="1">
    <source>
        <dbReference type="SAM" id="MobiDB-lite"/>
    </source>
</evidence>